<dbReference type="PROSITE" id="PS50004">
    <property type="entry name" value="C2"/>
    <property type="match status" value="1"/>
</dbReference>
<evidence type="ECO:0000256" key="1">
    <source>
        <dbReference type="ARBA" id="ARBA00022737"/>
    </source>
</evidence>
<dbReference type="GO" id="GO:0006906">
    <property type="term" value="P:vesicle fusion"/>
    <property type="evidence" value="ECO:0007669"/>
    <property type="project" value="TreeGrafter"/>
</dbReference>
<sequence>QDLGHLHVMLTYEPRGERLTVMVVEATGLPQHNITGPPDPYVRVEVIQTGRGVDRKQTRTRKNTTHPVFKETFTFTISTHPEDLRYTTLKLTVFDHDRIRNDDVIGEVRIGYGATEESGSEHWTRVTRDLERETSRWHYIIDPTNTV</sequence>
<dbReference type="OrthoDB" id="9947256at2759"/>
<dbReference type="PANTHER" id="PTHR10024:SF344">
    <property type="entry name" value="SYNAPTOTAGMIN-7"/>
    <property type="match status" value="1"/>
</dbReference>
<dbReference type="SMART" id="SM00239">
    <property type="entry name" value="C2"/>
    <property type="match status" value="1"/>
</dbReference>
<dbReference type="STRING" id="225164.V4BCW2"/>
<accession>V4BCW2</accession>
<dbReference type="RefSeq" id="XP_009044126.1">
    <property type="nucleotide sequence ID" value="XM_009045878.1"/>
</dbReference>
<dbReference type="InterPro" id="IPR000008">
    <property type="entry name" value="C2_dom"/>
</dbReference>
<gene>
    <name evidence="3" type="ORF">LOTGIDRAFT_102460</name>
</gene>
<dbReference type="GO" id="GO:0001786">
    <property type="term" value="F:phosphatidylserine binding"/>
    <property type="evidence" value="ECO:0007669"/>
    <property type="project" value="TreeGrafter"/>
</dbReference>
<evidence type="ECO:0000313" key="4">
    <source>
        <dbReference type="Proteomes" id="UP000030746"/>
    </source>
</evidence>
<dbReference type="GO" id="GO:0005544">
    <property type="term" value="F:calcium-dependent phospholipid binding"/>
    <property type="evidence" value="ECO:0007669"/>
    <property type="project" value="TreeGrafter"/>
</dbReference>
<organism evidence="3 4">
    <name type="scientific">Lottia gigantea</name>
    <name type="common">Giant owl limpet</name>
    <dbReference type="NCBI Taxonomy" id="225164"/>
    <lineage>
        <taxon>Eukaryota</taxon>
        <taxon>Metazoa</taxon>
        <taxon>Spiralia</taxon>
        <taxon>Lophotrochozoa</taxon>
        <taxon>Mollusca</taxon>
        <taxon>Gastropoda</taxon>
        <taxon>Patellogastropoda</taxon>
        <taxon>Lottioidea</taxon>
        <taxon>Lottiidae</taxon>
        <taxon>Lottia</taxon>
    </lineage>
</organism>
<dbReference type="PANTHER" id="PTHR10024">
    <property type="entry name" value="SYNAPTOTAGMIN"/>
    <property type="match status" value="1"/>
</dbReference>
<dbReference type="GO" id="GO:0030424">
    <property type="term" value="C:axon"/>
    <property type="evidence" value="ECO:0007669"/>
    <property type="project" value="TreeGrafter"/>
</dbReference>
<dbReference type="PRINTS" id="PR00399">
    <property type="entry name" value="SYNAPTOTAGMN"/>
</dbReference>
<evidence type="ECO:0000313" key="3">
    <source>
        <dbReference type="EMBL" id="ESP05581.1"/>
    </source>
</evidence>
<dbReference type="GO" id="GO:0070382">
    <property type="term" value="C:exocytic vesicle"/>
    <property type="evidence" value="ECO:0007669"/>
    <property type="project" value="TreeGrafter"/>
</dbReference>
<dbReference type="Pfam" id="PF00168">
    <property type="entry name" value="C2"/>
    <property type="match status" value="1"/>
</dbReference>
<dbReference type="EMBL" id="KB199650">
    <property type="protein sequence ID" value="ESP05581.1"/>
    <property type="molecule type" value="Genomic_DNA"/>
</dbReference>
<dbReference type="Gene3D" id="2.60.40.150">
    <property type="entry name" value="C2 domain"/>
    <property type="match status" value="1"/>
</dbReference>
<dbReference type="HOGENOM" id="CLU_023008_5_1_1"/>
<keyword evidence="4" id="KW-1185">Reference proteome</keyword>
<dbReference type="InterPro" id="IPR001565">
    <property type="entry name" value="Synaptotagmin"/>
</dbReference>
<evidence type="ECO:0000259" key="2">
    <source>
        <dbReference type="PROSITE" id="PS50004"/>
    </source>
</evidence>
<dbReference type="SUPFAM" id="SSF49562">
    <property type="entry name" value="C2 domain (Calcium/lipid-binding domain, CaLB)"/>
    <property type="match status" value="1"/>
</dbReference>
<feature type="non-terminal residue" evidence="3">
    <location>
        <position position="1"/>
    </location>
</feature>
<name>V4BCW2_LOTGI</name>
<protein>
    <recommendedName>
        <fullName evidence="2">C2 domain-containing protein</fullName>
    </recommendedName>
</protein>
<dbReference type="CTD" id="20229615"/>
<dbReference type="GO" id="GO:0098793">
    <property type="term" value="C:presynapse"/>
    <property type="evidence" value="ECO:0007669"/>
    <property type="project" value="GOC"/>
</dbReference>
<dbReference type="InterPro" id="IPR035892">
    <property type="entry name" value="C2_domain_sf"/>
</dbReference>
<keyword evidence="1" id="KW-0677">Repeat</keyword>
<dbReference type="OMA" id="IDKSEHE"/>
<dbReference type="Proteomes" id="UP000030746">
    <property type="component" value="Unassembled WGS sequence"/>
</dbReference>
<feature type="domain" description="C2" evidence="2">
    <location>
        <begin position="2"/>
        <end position="138"/>
    </location>
</feature>
<dbReference type="GO" id="GO:0005509">
    <property type="term" value="F:calcium ion binding"/>
    <property type="evidence" value="ECO:0007669"/>
    <property type="project" value="TreeGrafter"/>
</dbReference>
<dbReference type="GO" id="GO:0000149">
    <property type="term" value="F:SNARE binding"/>
    <property type="evidence" value="ECO:0007669"/>
    <property type="project" value="TreeGrafter"/>
</dbReference>
<dbReference type="CDD" id="cd00276">
    <property type="entry name" value="C2B_Synaptotagmin"/>
    <property type="match status" value="1"/>
</dbReference>
<dbReference type="KEGG" id="lgi:LOTGIDRAFT_102460"/>
<dbReference type="GO" id="GO:0005886">
    <property type="term" value="C:plasma membrane"/>
    <property type="evidence" value="ECO:0007669"/>
    <property type="project" value="TreeGrafter"/>
</dbReference>
<dbReference type="AlphaFoldDB" id="V4BCW2"/>
<dbReference type="GO" id="GO:0030276">
    <property type="term" value="F:clathrin binding"/>
    <property type="evidence" value="ECO:0007669"/>
    <property type="project" value="TreeGrafter"/>
</dbReference>
<dbReference type="GO" id="GO:0048791">
    <property type="term" value="P:calcium ion-regulated exocytosis of neurotransmitter"/>
    <property type="evidence" value="ECO:0007669"/>
    <property type="project" value="TreeGrafter"/>
</dbReference>
<reference evidence="3 4" key="1">
    <citation type="journal article" date="2013" name="Nature">
        <title>Insights into bilaterian evolution from three spiralian genomes.</title>
        <authorList>
            <person name="Simakov O."/>
            <person name="Marletaz F."/>
            <person name="Cho S.J."/>
            <person name="Edsinger-Gonzales E."/>
            <person name="Havlak P."/>
            <person name="Hellsten U."/>
            <person name="Kuo D.H."/>
            <person name="Larsson T."/>
            <person name="Lv J."/>
            <person name="Arendt D."/>
            <person name="Savage R."/>
            <person name="Osoegawa K."/>
            <person name="de Jong P."/>
            <person name="Grimwood J."/>
            <person name="Chapman J.A."/>
            <person name="Shapiro H."/>
            <person name="Aerts A."/>
            <person name="Otillar R.P."/>
            <person name="Terry A.Y."/>
            <person name="Boore J.L."/>
            <person name="Grigoriev I.V."/>
            <person name="Lindberg D.R."/>
            <person name="Seaver E.C."/>
            <person name="Weisblat D.A."/>
            <person name="Putnam N.H."/>
            <person name="Rokhsar D.S."/>
        </authorList>
    </citation>
    <scope>NUCLEOTIDE SEQUENCE [LARGE SCALE GENOMIC DNA]</scope>
</reference>
<proteinExistence type="predicted"/>
<dbReference type="GeneID" id="20229615"/>